<evidence type="ECO:0000256" key="1">
    <source>
        <dbReference type="ARBA" id="ARBA00004651"/>
    </source>
</evidence>
<evidence type="ECO:0000256" key="4">
    <source>
        <dbReference type="ARBA" id="ARBA00022692"/>
    </source>
</evidence>
<evidence type="ECO:0000256" key="9">
    <source>
        <dbReference type="ARBA" id="ARBA00023180"/>
    </source>
</evidence>
<dbReference type="PANTHER" id="PTHR32546:SF26">
    <property type="entry name" value="SMOG, ISOFORM D"/>
    <property type="match status" value="1"/>
</dbReference>
<dbReference type="Proteomes" id="UP000708208">
    <property type="component" value="Unassembled WGS sequence"/>
</dbReference>
<evidence type="ECO:0000256" key="8">
    <source>
        <dbReference type="ARBA" id="ARBA00023170"/>
    </source>
</evidence>
<feature type="transmembrane region" description="Helical" evidence="12">
    <location>
        <begin position="411"/>
        <end position="430"/>
    </location>
</feature>
<proteinExistence type="inferred from homology"/>
<feature type="signal peptide" evidence="13">
    <location>
        <begin position="1"/>
        <end position="21"/>
    </location>
</feature>
<keyword evidence="9" id="KW-0325">Glycoprotein</keyword>
<organism evidence="15 16">
    <name type="scientific">Allacma fusca</name>
    <dbReference type="NCBI Taxonomy" id="39272"/>
    <lineage>
        <taxon>Eukaryota</taxon>
        <taxon>Metazoa</taxon>
        <taxon>Ecdysozoa</taxon>
        <taxon>Arthropoda</taxon>
        <taxon>Hexapoda</taxon>
        <taxon>Collembola</taxon>
        <taxon>Symphypleona</taxon>
        <taxon>Sminthuridae</taxon>
        <taxon>Allacma</taxon>
    </lineage>
</organism>
<keyword evidence="10" id="KW-0807">Transducer</keyword>
<dbReference type="PANTHER" id="PTHR32546">
    <property type="entry name" value="G-PROTEIN COUPLED RECEPTOR 158-RELATED"/>
    <property type="match status" value="1"/>
</dbReference>
<keyword evidence="8" id="KW-0675">Receptor</keyword>
<evidence type="ECO:0000256" key="10">
    <source>
        <dbReference type="ARBA" id="ARBA00023224"/>
    </source>
</evidence>
<evidence type="ECO:0000313" key="15">
    <source>
        <dbReference type="EMBL" id="CAG7687436.1"/>
    </source>
</evidence>
<protein>
    <recommendedName>
        <fullName evidence="14">G-protein coupled receptors family 3 profile domain-containing protein</fullName>
    </recommendedName>
</protein>
<keyword evidence="4 12" id="KW-0812">Transmembrane</keyword>
<evidence type="ECO:0000256" key="3">
    <source>
        <dbReference type="ARBA" id="ARBA00022475"/>
    </source>
</evidence>
<dbReference type="GO" id="GO:0004930">
    <property type="term" value="F:G protein-coupled receptor activity"/>
    <property type="evidence" value="ECO:0007669"/>
    <property type="project" value="UniProtKB-KW"/>
</dbReference>
<keyword evidence="16" id="KW-1185">Reference proteome</keyword>
<evidence type="ECO:0000256" key="11">
    <source>
        <dbReference type="SAM" id="MobiDB-lite"/>
    </source>
</evidence>
<name>A0A8J2JS70_9HEXA</name>
<feature type="transmembrane region" description="Helical" evidence="12">
    <location>
        <begin position="232"/>
        <end position="253"/>
    </location>
</feature>
<evidence type="ECO:0000256" key="6">
    <source>
        <dbReference type="ARBA" id="ARBA00023040"/>
    </source>
</evidence>
<evidence type="ECO:0000256" key="13">
    <source>
        <dbReference type="SAM" id="SignalP"/>
    </source>
</evidence>
<feature type="compositionally biased region" description="Basic residues" evidence="11">
    <location>
        <begin position="542"/>
        <end position="573"/>
    </location>
</feature>
<keyword evidence="5 12" id="KW-1133">Transmembrane helix</keyword>
<evidence type="ECO:0000256" key="2">
    <source>
        <dbReference type="ARBA" id="ARBA00007242"/>
    </source>
</evidence>
<feature type="transmembrane region" description="Helical" evidence="12">
    <location>
        <begin position="304"/>
        <end position="321"/>
    </location>
</feature>
<feature type="transmembrane region" description="Helical" evidence="12">
    <location>
        <begin position="342"/>
        <end position="360"/>
    </location>
</feature>
<comment type="similarity">
    <text evidence="2">Belongs to the G-protein coupled receptor 3 family.</text>
</comment>
<evidence type="ECO:0000256" key="5">
    <source>
        <dbReference type="ARBA" id="ARBA00022989"/>
    </source>
</evidence>
<dbReference type="AlphaFoldDB" id="A0A8J2JS70"/>
<dbReference type="InterPro" id="IPR043458">
    <property type="entry name" value="GPR158/179"/>
</dbReference>
<sequence length="601" mass="68606">MRYLWTLSLGTLLNVILSTTSLSWTPAQLKDLNLAEFGGLSERVYSSWRIATNRLDRSDNDSVLTKTFCDSILLVESRAESCWVRSEESSPRETLFVQKQIPSVQVQSLSHLDWLGKEQLPEDAAHFWTKLMDQEILAFVQKLFHGQRPYRVGLKIPFSSWIVDPCSKQNADLLCDPLSTECISGGETSVLNTNFSCECLEWYVRSDSDDTPDTTGSGRGKCIRGDWLTRDILVVIQVASIVAAVGVGIATFAQRKTKVMSSSMWPVTEFIVVGSILLYGTILLRSVGQPSNATCIIEPWLREMGFSLCYGAIVLKIYRALVEFRTRKAHRWVVREKDILRYLSAIFAVVLFYMTAWTVTNSTKIPNADHICPITWWHRVTEIGELLFLGVGLHMAYHLRNAQAPWNERRYYSAALIIETFASITTIVLRESRMYMTTNESLFLLVLYFARSHVATTVILLIVFAPKFYYIQDEKKKRLVRRSDGGTTRVVKALDAINGDLDLAEVNLADMDPQDIRSELKRVYTQLELLRNKTMRKDNPHISKRRGGRKPTHRRFSLQKKGSRDKALHRRNQRSFRYHGDDIEDSVCSIEGPSTYSEAGR</sequence>
<reference evidence="15" key="1">
    <citation type="submission" date="2021-06" db="EMBL/GenBank/DDBJ databases">
        <authorList>
            <person name="Hodson N. C."/>
            <person name="Mongue J. A."/>
            <person name="Jaron S. K."/>
        </authorList>
    </citation>
    <scope>NUCLEOTIDE SEQUENCE</scope>
</reference>
<gene>
    <name evidence="15" type="ORF">AFUS01_LOCUS3289</name>
</gene>
<dbReference type="Pfam" id="PF00003">
    <property type="entry name" value="7tm_3"/>
    <property type="match status" value="1"/>
</dbReference>
<comment type="subcellular location">
    <subcellularLocation>
        <location evidence="1">Cell membrane</location>
        <topology evidence="1">Multi-pass membrane protein</topology>
    </subcellularLocation>
</comment>
<feature type="region of interest" description="Disordered" evidence="11">
    <location>
        <begin position="537"/>
        <end position="573"/>
    </location>
</feature>
<dbReference type="PROSITE" id="PS50259">
    <property type="entry name" value="G_PROTEIN_RECEP_F3_4"/>
    <property type="match status" value="1"/>
</dbReference>
<evidence type="ECO:0000256" key="12">
    <source>
        <dbReference type="SAM" id="Phobius"/>
    </source>
</evidence>
<evidence type="ECO:0000256" key="7">
    <source>
        <dbReference type="ARBA" id="ARBA00023136"/>
    </source>
</evidence>
<dbReference type="OrthoDB" id="5823771at2759"/>
<feature type="transmembrane region" description="Helical" evidence="12">
    <location>
        <begin position="380"/>
        <end position="399"/>
    </location>
</feature>
<keyword evidence="6" id="KW-0297">G-protein coupled receptor</keyword>
<keyword evidence="13" id="KW-0732">Signal</keyword>
<comment type="caution">
    <text evidence="15">The sequence shown here is derived from an EMBL/GenBank/DDBJ whole genome shotgun (WGS) entry which is preliminary data.</text>
</comment>
<feature type="domain" description="G-protein coupled receptors family 3 profile" evidence="14">
    <location>
        <begin position="270"/>
        <end position="487"/>
    </location>
</feature>
<feature type="transmembrane region" description="Helical" evidence="12">
    <location>
        <begin position="265"/>
        <end position="284"/>
    </location>
</feature>
<feature type="chain" id="PRO_5035276860" description="G-protein coupled receptors family 3 profile domain-containing protein" evidence="13">
    <location>
        <begin position="22"/>
        <end position="601"/>
    </location>
</feature>
<dbReference type="GO" id="GO:0005886">
    <property type="term" value="C:plasma membrane"/>
    <property type="evidence" value="ECO:0007669"/>
    <property type="project" value="UniProtKB-SubCell"/>
</dbReference>
<accession>A0A8J2JS70</accession>
<evidence type="ECO:0000259" key="14">
    <source>
        <dbReference type="PROSITE" id="PS50259"/>
    </source>
</evidence>
<keyword evidence="7 12" id="KW-0472">Membrane</keyword>
<evidence type="ECO:0000313" key="16">
    <source>
        <dbReference type="Proteomes" id="UP000708208"/>
    </source>
</evidence>
<dbReference type="EMBL" id="CAJVCH010019719">
    <property type="protein sequence ID" value="CAG7687436.1"/>
    <property type="molecule type" value="Genomic_DNA"/>
</dbReference>
<dbReference type="InterPro" id="IPR017978">
    <property type="entry name" value="GPCR_3_C"/>
</dbReference>
<keyword evidence="3" id="KW-1003">Cell membrane</keyword>
<feature type="transmembrane region" description="Helical" evidence="12">
    <location>
        <begin position="442"/>
        <end position="469"/>
    </location>
</feature>